<dbReference type="EMBL" id="PGOL01000848">
    <property type="protein sequence ID" value="PKI64156.1"/>
    <property type="molecule type" value="Genomic_DNA"/>
</dbReference>
<evidence type="ECO:0000313" key="2">
    <source>
        <dbReference type="Proteomes" id="UP000233551"/>
    </source>
</evidence>
<protein>
    <submittedName>
        <fullName evidence="1">Uncharacterized protein</fullName>
    </submittedName>
</protein>
<evidence type="ECO:0000313" key="1">
    <source>
        <dbReference type="EMBL" id="PKI64156.1"/>
    </source>
</evidence>
<name>A0A2I0K8W1_PUNGR</name>
<dbReference type="AlphaFoldDB" id="A0A2I0K8W1"/>
<keyword evidence="2" id="KW-1185">Reference proteome</keyword>
<sequence>MGIQDLNNLELGLVVSRSAKDTATDKVVQRRCRAPPFSLIWTFHHPPNTTSIQVSTGDTGHDRFQVVFWFTLIAVRMVLFRHGQTISIQSRLRVLISSLYSDESCGYATNGLDP</sequence>
<gene>
    <name evidence="1" type="ORF">CRG98_015431</name>
</gene>
<accession>A0A2I0K8W1</accession>
<organism evidence="1 2">
    <name type="scientific">Punica granatum</name>
    <name type="common">Pomegranate</name>
    <dbReference type="NCBI Taxonomy" id="22663"/>
    <lineage>
        <taxon>Eukaryota</taxon>
        <taxon>Viridiplantae</taxon>
        <taxon>Streptophyta</taxon>
        <taxon>Embryophyta</taxon>
        <taxon>Tracheophyta</taxon>
        <taxon>Spermatophyta</taxon>
        <taxon>Magnoliopsida</taxon>
        <taxon>eudicotyledons</taxon>
        <taxon>Gunneridae</taxon>
        <taxon>Pentapetalae</taxon>
        <taxon>rosids</taxon>
        <taxon>malvids</taxon>
        <taxon>Myrtales</taxon>
        <taxon>Lythraceae</taxon>
        <taxon>Punica</taxon>
    </lineage>
</organism>
<proteinExistence type="predicted"/>
<reference evidence="1 2" key="1">
    <citation type="submission" date="2017-11" db="EMBL/GenBank/DDBJ databases">
        <title>De-novo sequencing of pomegranate (Punica granatum L.) genome.</title>
        <authorList>
            <person name="Akparov Z."/>
            <person name="Amiraslanov A."/>
            <person name="Hajiyeva S."/>
            <person name="Abbasov M."/>
            <person name="Kaur K."/>
            <person name="Hamwieh A."/>
            <person name="Solovyev V."/>
            <person name="Salamov A."/>
            <person name="Braich B."/>
            <person name="Kosarev P."/>
            <person name="Mahmoud A."/>
            <person name="Hajiyev E."/>
            <person name="Babayeva S."/>
            <person name="Izzatullayeva V."/>
            <person name="Mammadov A."/>
            <person name="Mammadov A."/>
            <person name="Sharifova S."/>
            <person name="Ojaghi J."/>
            <person name="Eynullazada K."/>
            <person name="Bayramov B."/>
            <person name="Abdulazimova A."/>
            <person name="Shahmuradov I."/>
        </authorList>
    </citation>
    <scope>NUCLEOTIDE SEQUENCE [LARGE SCALE GENOMIC DNA]</scope>
    <source>
        <strain evidence="2">cv. AG2017</strain>
        <tissue evidence="1">Leaf</tissue>
    </source>
</reference>
<comment type="caution">
    <text evidence="1">The sequence shown here is derived from an EMBL/GenBank/DDBJ whole genome shotgun (WGS) entry which is preliminary data.</text>
</comment>
<dbReference type="Proteomes" id="UP000233551">
    <property type="component" value="Unassembled WGS sequence"/>
</dbReference>